<dbReference type="Pfam" id="PF04247">
    <property type="entry name" value="SirB"/>
    <property type="match status" value="1"/>
</dbReference>
<feature type="transmembrane region" description="Helical" evidence="1">
    <location>
        <begin position="67"/>
        <end position="87"/>
    </location>
</feature>
<keyword evidence="3" id="KW-1185">Reference proteome</keyword>
<reference evidence="2 3" key="1">
    <citation type="submission" date="2018-11" db="EMBL/GenBank/DDBJ databases">
        <title>The draft genome sequence of Amphritea opalescens ANRC-JH13T.</title>
        <authorList>
            <person name="Fang Z."/>
            <person name="Zhang Y."/>
            <person name="Han X."/>
        </authorList>
    </citation>
    <scope>NUCLEOTIDE SEQUENCE [LARGE SCALE GENOMIC DNA]</scope>
    <source>
        <strain evidence="2 3">ANRC-JH13</strain>
    </source>
</reference>
<evidence type="ECO:0000256" key="1">
    <source>
        <dbReference type="SAM" id="Phobius"/>
    </source>
</evidence>
<proteinExistence type="predicted"/>
<gene>
    <name evidence="2" type="ORF">EH243_14485</name>
</gene>
<dbReference type="InterPro" id="IPR007360">
    <property type="entry name" value="SirB"/>
</dbReference>
<comment type="caution">
    <text evidence="2">The sequence shown here is derived from an EMBL/GenBank/DDBJ whole genome shotgun (WGS) entry which is preliminary data.</text>
</comment>
<dbReference type="RefSeq" id="WP_126159384.1">
    <property type="nucleotide sequence ID" value="NZ_RQXW01000014.1"/>
</dbReference>
<dbReference type="PIRSF" id="PIRSF005610">
    <property type="entry name" value="SirB"/>
    <property type="match status" value="1"/>
</dbReference>
<dbReference type="PANTHER" id="PTHR39594:SF1">
    <property type="entry name" value="PROTEIN YCHQ"/>
    <property type="match status" value="1"/>
</dbReference>
<name>A0A430KNK0_9GAMM</name>
<keyword evidence="1" id="KW-1133">Transmembrane helix</keyword>
<feature type="transmembrane region" description="Helical" evidence="1">
    <location>
        <begin position="99"/>
        <end position="117"/>
    </location>
</feature>
<feature type="transmembrane region" description="Helical" evidence="1">
    <location>
        <begin position="41"/>
        <end position="61"/>
    </location>
</feature>
<dbReference type="PANTHER" id="PTHR39594">
    <property type="entry name" value="PROTEIN YCHQ"/>
    <property type="match status" value="1"/>
</dbReference>
<protein>
    <recommendedName>
        <fullName evidence="4">Regulator SirB</fullName>
    </recommendedName>
</protein>
<dbReference type="EMBL" id="RQXW01000014">
    <property type="protein sequence ID" value="RTE65067.1"/>
    <property type="molecule type" value="Genomic_DNA"/>
</dbReference>
<dbReference type="AlphaFoldDB" id="A0A430KNK0"/>
<sequence length="122" mass="13794">MYLALKHTHITFAVLSILLFSLRGFWMLTTPAKLQRRWVKIVPHIIDTLLLISAIALTVTINQYPLTHGWLTAKLIALVAYIGLGTIALKRGKTRNIRILAFIMALACVVYIVWVALRHSAF</sequence>
<feature type="transmembrane region" description="Helical" evidence="1">
    <location>
        <begin position="12"/>
        <end position="29"/>
    </location>
</feature>
<dbReference type="GO" id="GO:0005886">
    <property type="term" value="C:plasma membrane"/>
    <property type="evidence" value="ECO:0007669"/>
    <property type="project" value="TreeGrafter"/>
</dbReference>
<keyword evidence="1" id="KW-0812">Transmembrane</keyword>
<organism evidence="2 3">
    <name type="scientific">Amphritea opalescens</name>
    <dbReference type="NCBI Taxonomy" id="2490544"/>
    <lineage>
        <taxon>Bacteria</taxon>
        <taxon>Pseudomonadati</taxon>
        <taxon>Pseudomonadota</taxon>
        <taxon>Gammaproteobacteria</taxon>
        <taxon>Oceanospirillales</taxon>
        <taxon>Oceanospirillaceae</taxon>
        <taxon>Amphritea</taxon>
    </lineage>
</organism>
<keyword evidence="1" id="KW-0472">Membrane</keyword>
<evidence type="ECO:0000313" key="3">
    <source>
        <dbReference type="Proteomes" id="UP000283087"/>
    </source>
</evidence>
<evidence type="ECO:0000313" key="2">
    <source>
        <dbReference type="EMBL" id="RTE65067.1"/>
    </source>
</evidence>
<accession>A0A430KNK0</accession>
<evidence type="ECO:0008006" key="4">
    <source>
        <dbReference type="Google" id="ProtNLM"/>
    </source>
</evidence>
<dbReference type="Proteomes" id="UP000283087">
    <property type="component" value="Unassembled WGS sequence"/>
</dbReference>
<dbReference type="OrthoDB" id="5588650at2"/>